<accession>A0A1E3PFY1</accession>
<evidence type="ECO:0000313" key="3">
    <source>
        <dbReference type="EMBL" id="ODQ64336.1"/>
    </source>
</evidence>
<evidence type="ECO:0000256" key="2">
    <source>
        <dbReference type="SAM" id="Phobius"/>
    </source>
</evidence>
<dbReference type="GO" id="GO:0015986">
    <property type="term" value="P:proton motive force-driven ATP synthesis"/>
    <property type="evidence" value="ECO:0007669"/>
    <property type="project" value="InterPro"/>
</dbReference>
<reference evidence="3 4" key="1">
    <citation type="journal article" date="2016" name="Proc. Natl. Acad. Sci. U.S.A.">
        <title>Comparative genomics of biotechnologically important yeasts.</title>
        <authorList>
            <person name="Riley R."/>
            <person name="Haridas S."/>
            <person name="Wolfe K.H."/>
            <person name="Lopes M.R."/>
            <person name="Hittinger C.T."/>
            <person name="Goeker M."/>
            <person name="Salamov A.A."/>
            <person name="Wisecaver J.H."/>
            <person name="Long T.M."/>
            <person name="Calvey C.H."/>
            <person name="Aerts A.L."/>
            <person name="Barry K.W."/>
            <person name="Choi C."/>
            <person name="Clum A."/>
            <person name="Coughlan A.Y."/>
            <person name="Deshpande S."/>
            <person name="Douglass A.P."/>
            <person name="Hanson S.J."/>
            <person name="Klenk H.-P."/>
            <person name="LaButti K.M."/>
            <person name="Lapidus A."/>
            <person name="Lindquist E.A."/>
            <person name="Lipzen A.M."/>
            <person name="Meier-Kolthoff J.P."/>
            <person name="Ohm R.A."/>
            <person name="Otillar R.P."/>
            <person name="Pangilinan J.L."/>
            <person name="Peng Y."/>
            <person name="Rokas A."/>
            <person name="Rosa C.A."/>
            <person name="Scheuner C."/>
            <person name="Sibirny A.A."/>
            <person name="Slot J.C."/>
            <person name="Stielow J.B."/>
            <person name="Sun H."/>
            <person name="Kurtzman C.P."/>
            <person name="Blackwell M."/>
            <person name="Grigoriev I.V."/>
            <person name="Jeffries T.W."/>
        </authorList>
    </citation>
    <scope>NUCLEOTIDE SEQUENCE [LARGE SCALE GENOMIC DNA]</scope>
    <source>
        <strain evidence="3 4">DSM 6958</strain>
    </source>
</reference>
<dbReference type="Proteomes" id="UP000095009">
    <property type="component" value="Unassembled WGS sequence"/>
</dbReference>
<keyword evidence="2" id="KW-1133">Transmembrane helix</keyword>
<dbReference type="GO" id="GO:0045259">
    <property type="term" value="C:proton-transporting ATP synthase complex"/>
    <property type="evidence" value="ECO:0007669"/>
    <property type="project" value="InterPro"/>
</dbReference>
<gene>
    <name evidence="3" type="ORF">NADFUDRAFT_52666</name>
</gene>
<organism evidence="3 4">
    <name type="scientific">Nadsonia fulvescens var. elongata DSM 6958</name>
    <dbReference type="NCBI Taxonomy" id="857566"/>
    <lineage>
        <taxon>Eukaryota</taxon>
        <taxon>Fungi</taxon>
        <taxon>Dikarya</taxon>
        <taxon>Ascomycota</taxon>
        <taxon>Saccharomycotina</taxon>
        <taxon>Dipodascomycetes</taxon>
        <taxon>Dipodascales</taxon>
        <taxon>Dipodascales incertae sedis</taxon>
        <taxon>Nadsonia</taxon>
    </lineage>
</organism>
<proteinExistence type="predicted"/>
<protein>
    <submittedName>
        <fullName evidence="3">Uncharacterized protein</fullName>
    </submittedName>
</protein>
<keyword evidence="4" id="KW-1185">Reference proteome</keyword>
<keyword evidence="2" id="KW-0472">Membrane</keyword>
<sequence>MSVFSKVFPSLFNAGYPVPYVQTRVAFWISTGAVFYGLVKLRTALIDTEENINHPRHPRFAAPYNHDQVKDQY</sequence>
<feature type="transmembrane region" description="Helical" evidence="2">
    <location>
        <begin position="20"/>
        <end position="39"/>
    </location>
</feature>
<feature type="region of interest" description="Disordered" evidence="1">
    <location>
        <begin position="54"/>
        <end position="73"/>
    </location>
</feature>
<dbReference type="Pfam" id="PF04911">
    <property type="entry name" value="ATP-synt_J"/>
    <property type="match status" value="1"/>
</dbReference>
<evidence type="ECO:0000313" key="4">
    <source>
        <dbReference type="Proteomes" id="UP000095009"/>
    </source>
</evidence>
<dbReference type="GO" id="GO:0015078">
    <property type="term" value="F:proton transmembrane transporter activity"/>
    <property type="evidence" value="ECO:0007669"/>
    <property type="project" value="InterPro"/>
</dbReference>
<dbReference type="EMBL" id="KV454412">
    <property type="protein sequence ID" value="ODQ64336.1"/>
    <property type="molecule type" value="Genomic_DNA"/>
</dbReference>
<keyword evidence="2" id="KW-0812">Transmembrane</keyword>
<evidence type="ECO:0000256" key="1">
    <source>
        <dbReference type="SAM" id="MobiDB-lite"/>
    </source>
</evidence>
<dbReference type="AlphaFoldDB" id="A0A1E3PFY1"/>
<name>A0A1E3PFY1_9ASCO</name>
<dbReference type="OrthoDB" id="5520611at2759"/>
<dbReference type="InterPro" id="IPR006995">
    <property type="entry name" value="ATP_synth_F0_jsu"/>
</dbReference>